<keyword evidence="1" id="KW-1133">Transmembrane helix</keyword>
<keyword evidence="1" id="KW-0472">Membrane</keyword>
<reference evidence="2 3" key="2">
    <citation type="submission" date="2021-08" db="EMBL/GenBank/DDBJ databases">
        <title>Massilia sp. R798.</title>
        <authorList>
            <person name="Baek J.H."/>
            <person name="Jung H.S."/>
            <person name="Kim K.R."/>
            <person name="Jeon C.O."/>
        </authorList>
    </citation>
    <scope>NUCLEOTIDE SEQUENCE [LARGE SCALE GENOMIC DNA]</scope>
    <source>
        <strain evidence="2 3">R798</strain>
    </source>
</reference>
<gene>
    <name evidence="2" type="ORF">I4X03_019930</name>
</gene>
<accession>A0ABS7SU98</accession>
<organism evidence="2 3">
    <name type="scientific">Massilia soli</name>
    <dbReference type="NCBI Taxonomy" id="2792854"/>
    <lineage>
        <taxon>Bacteria</taxon>
        <taxon>Pseudomonadati</taxon>
        <taxon>Pseudomonadota</taxon>
        <taxon>Betaproteobacteria</taxon>
        <taxon>Burkholderiales</taxon>
        <taxon>Oxalobacteraceae</taxon>
        <taxon>Telluria group</taxon>
        <taxon>Massilia</taxon>
    </lineage>
</organism>
<evidence type="ECO:0000256" key="1">
    <source>
        <dbReference type="SAM" id="Phobius"/>
    </source>
</evidence>
<keyword evidence="3" id="KW-1185">Reference proteome</keyword>
<evidence type="ECO:0000313" key="3">
    <source>
        <dbReference type="Proteomes" id="UP000809349"/>
    </source>
</evidence>
<feature type="transmembrane region" description="Helical" evidence="1">
    <location>
        <begin position="91"/>
        <end position="111"/>
    </location>
</feature>
<keyword evidence="1" id="KW-0812">Transmembrane</keyword>
<feature type="transmembrane region" description="Helical" evidence="1">
    <location>
        <begin position="6"/>
        <end position="24"/>
    </location>
</feature>
<proteinExistence type="predicted"/>
<reference evidence="2 3" key="1">
    <citation type="submission" date="2021-01" db="EMBL/GenBank/DDBJ databases">
        <authorList>
            <person name="Ruan W."/>
            <person name="Khan S.A."/>
            <person name="Jeon C.O."/>
        </authorList>
    </citation>
    <scope>NUCLEOTIDE SEQUENCE [LARGE SCALE GENOMIC DNA]</scope>
    <source>
        <strain evidence="2 3">R798</strain>
    </source>
</reference>
<evidence type="ECO:0000313" key="2">
    <source>
        <dbReference type="EMBL" id="MBZ2209543.1"/>
    </source>
</evidence>
<feature type="transmembrane region" description="Helical" evidence="1">
    <location>
        <begin position="65"/>
        <end position="85"/>
    </location>
</feature>
<dbReference type="RefSeq" id="WP_223469995.1">
    <property type="nucleotide sequence ID" value="NZ_JAFBIL020000008.1"/>
</dbReference>
<sequence length="161" mass="18740">MPVPELTQFLSTLAFVVVLAFVFAKVEIQIEGDAGWAANLPTWRVEEHWLLTIFWGGRAMTGYHAWVMSFIVLVFHLPALIAWQWSLQLEARILASLMVFWIVEDLLWFILNPAFGLKRFRAAHVPWHKHWVLGAPVDYWVFTALSCLLFGYSYGGWAWRF</sequence>
<feature type="transmembrane region" description="Helical" evidence="1">
    <location>
        <begin position="131"/>
        <end position="154"/>
    </location>
</feature>
<dbReference type="EMBL" id="JAFBIL020000008">
    <property type="protein sequence ID" value="MBZ2209543.1"/>
    <property type="molecule type" value="Genomic_DNA"/>
</dbReference>
<protein>
    <submittedName>
        <fullName evidence="2">Uncharacterized protein</fullName>
    </submittedName>
</protein>
<name>A0ABS7SU98_9BURK</name>
<dbReference type="Proteomes" id="UP000809349">
    <property type="component" value="Unassembled WGS sequence"/>
</dbReference>
<comment type="caution">
    <text evidence="2">The sequence shown here is derived from an EMBL/GenBank/DDBJ whole genome shotgun (WGS) entry which is preliminary data.</text>
</comment>